<dbReference type="OrthoDB" id="6018897at2759"/>
<evidence type="ECO:0000256" key="1">
    <source>
        <dbReference type="ARBA" id="ARBA00004202"/>
    </source>
</evidence>
<feature type="region of interest" description="Disordered" evidence="5">
    <location>
        <begin position="623"/>
        <end position="698"/>
    </location>
</feature>
<dbReference type="InterPro" id="IPR019749">
    <property type="entry name" value="Band_41_domain"/>
</dbReference>
<feature type="domain" description="FERM" evidence="6">
    <location>
        <begin position="10"/>
        <end position="359"/>
    </location>
</feature>
<dbReference type="Gene3D" id="1.20.5.450">
    <property type="match status" value="1"/>
</dbReference>
<name>A0A4V3SG19_OPIFE</name>
<dbReference type="InterPro" id="IPR000299">
    <property type="entry name" value="FERM_domain"/>
</dbReference>
<dbReference type="GO" id="GO:0005886">
    <property type="term" value="C:plasma membrane"/>
    <property type="evidence" value="ECO:0007669"/>
    <property type="project" value="UniProtKB-SubCell"/>
</dbReference>
<dbReference type="InterPro" id="IPR019748">
    <property type="entry name" value="FERM_central"/>
</dbReference>
<evidence type="ECO:0000313" key="7">
    <source>
        <dbReference type="EMBL" id="TGZ70544.1"/>
    </source>
</evidence>
<protein>
    <recommendedName>
        <fullName evidence="6">FERM domain-containing protein</fullName>
    </recommendedName>
</protein>
<feature type="compositionally biased region" description="Basic and acidic residues" evidence="5">
    <location>
        <begin position="627"/>
        <end position="637"/>
    </location>
</feature>
<evidence type="ECO:0000313" key="8">
    <source>
        <dbReference type="Proteomes" id="UP000308267"/>
    </source>
</evidence>
<dbReference type="InterPro" id="IPR014352">
    <property type="entry name" value="FERM/acyl-CoA-bd_prot_sf"/>
</dbReference>
<dbReference type="InterPro" id="IPR029071">
    <property type="entry name" value="Ubiquitin-like_domsf"/>
</dbReference>
<dbReference type="Gene3D" id="1.20.80.10">
    <property type="match status" value="1"/>
</dbReference>
<evidence type="ECO:0000256" key="3">
    <source>
        <dbReference type="ARBA" id="ARBA00023136"/>
    </source>
</evidence>
<evidence type="ECO:0000256" key="4">
    <source>
        <dbReference type="SAM" id="Coils"/>
    </source>
</evidence>
<organism evidence="7 8">
    <name type="scientific">Opisthorchis felineus</name>
    <dbReference type="NCBI Taxonomy" id="147828"/>
    <lineage>
        <taxon>Eukaryota</taxon>
        <taxon>Metazoa</taxon>
        <taxon>Spiralia</taxon>
        <taxon>Lophotrochozoa</taxon>
        <taxon>Platyhelminthes</taxon>
        <taxon>Trematoda</taxon>
        <taxon>Digenea</taxon>
        <taxon>Opisthorchiida</taxon>
        <taxon>Opisthorchiata</taxon>
        <taxon>Opisthorchiidae</taxon>
        <taxon>Opisthorchis</taxon>
    </lineage>
</organism>
<dbReference type="GO" id="GO:0003779">
    <property type="term" value="F:actin binding"/>
    <property type="evidence" value="ECO:0007669"/>
    <property type="project" value="InterPro"/>
</dbReference>
<keyword evidence="3" id="KW-0472">Membrane</keyword>
<comment type="subcellular location">
    <subcellularLocation>
        <location evidence="1">Cell membrane</location>
        <topology evidence="1">Peripheral membrane protein</topology>
    </subcellularLocation>
</comment>
<feature type="region of interest" description="Disordered" evidence="5">
    <location>
        <begin position="492"/>
        <end position="514"/>
    </location>
</feature>
<dbReference type="Gene3D" id="2.30.29.30">
    <property type="entry name" value="Pleckstrin-homology domain (PH domain)/Phosphotyrosine-binding domain (PTB)"/>
    <property type="match status" value="1"/>
</dbReference>
<dbReference type="SUPFAM" id="SSF47031">
    <property type="entry name" value="Second domain of FERM"/>
    <property type="match status" value="1"/>
</dbReference>
<dbReference type="InterPro" id="IPR035963">
    <property type="entry name" value="FERM_2"/>
</dbReference>
<feature type="compositionally biased region" description="Low complexity" evidence="5">
    <location>
        <begin position="496"/>
        <end position="510"/>
    </location>
</feature>
<feature type="compositionally biased region" description="Low complexity" evidence="5">
    <location>
        <begin position="324"/>
        <end position="343"/>
    </location>
</feature>
<dbReference type="SMART" id="SM00295">
    <property type="entry name" value="B41"/>
    <property type="match status" value="1"/>
</dbReference>
<comment type="caution">
    <text evidence="7">The sequence shown here is derived from an EMBL/GenBank/DDBJ whole genome shotgun (WGS) entry which is preliminary data.</text>
</comment>
<dbReference type="EMBL" id="SJOL01005306">
    <property type="protein sequence ID" value="TGZ70544.1"/>
    <property type="molecule type" value="Genomic_DNA"/>
</dbReference>
<sequence length="1394" mass="154353">MKWYRGPSKKLLRIKVTSHESELEFNLSSKSTGKYLFDLVCSTIGLRETWYFGLQSYTLLPNGRMRLSQWLKLDKKIVSQKDESGQKLRCFFFHTKFFPEDIEQELIQATTRHLFYLSVKATILNRNETNVNGNLSGDLCPSMDVAILLASLAAQAEYGDVCEDDLDGKDESPFLPQRLLRLLPKTLIHQVQSNQSLAQKLKDCYKSYKGITRDKAELQYLKVAQLHHLFGVDYFPIVCVRMKCPRTLSLTRYLTRNELTPWHSWDKHHTNAWLGVTAAGIQLYGKNQRERPRYTFQWNIIKNVSYRERKFTVKLVDNWQCSKKTSTSHSSSAGGTSSAPPAGLTDVLSQQTGSQRPRQSSRSTGGRSPLMGSGGPTLTNLNVSSGACGSGASAASLPSTPLSARLMLPAVSSTCSGSGLGLPTNARIHRDISYERPSRHGGHSPTVVKNSSRMFKFESGCIPGLTPIASRCSTNDLLIVSSGTCLTAPRVQTTDSSGAGSSASSKSSFAAHHRSNSNPLISVVEVWLADPSQAKTVMSMCAGNHALFMRRRQPDSVEVQQMRAQAREERARREVERSRLARARAEKAEAVEAKLALESKCAQLERALRQQQELQQMFLSGAMPTGDHTESVREKNNIARPRSTNSSMRFPSTGRKVLREPPDNERFRTQICPSTEQPHRRVTDPTSDGVDGLSGEQPIDERHQSDIHFGRCVFYRSDERVAQNGGDLGDFEAYSWDQLPREQVCLPNGQGHAYTCQTYGQHPQPLVHHRQPLKMYTNGSASTPATPFARRAAAVAERELRPPNYTPQLSRRNPTENASFFSSGMMDPMHYPPAETNHRAGHIGSQPHCFHGSGMAPGHMLGAMKPGCYPADPHQPYGLRFLPPHLCTHSPGSLPVLNGGYYGFTYPPIPTYPDGDRWSYPPKPMYSSSSSSMANPPYYSVAQSSSRPPPFIQQPGFPFVQHRDEWYSSQFPPVSVHRHPQSSTTHISTSLSAILSPIAGQRWHHPQLKNPSGDEQEVKFFPDSLGLDDPEQHKHASIYHRSVPLLDRSVSQLHCAAPLGFDPYLVQHQQNNSTAQIPLDWQQLSTNPSLGYSLQRLSDPSAGLETNSNEGLSILPGILSETNDIGSRQLTGTGSHLWPGESLPGAPGHLPATPHQQRQCEELLSDGPTAEAFQAGHLRLNSVQRGYLSCRLQEERARFALLQAQFSKQLCDTWACLQVTRSPGELKSNELYSPILRNQANSNDLRLDPAGASDGASTGGGCGTGAVPGTSSAYVALDQLCIGLHENESSEAQQPTQPNQLVWEQSEPNMEDLSTNEMTCDPFMDELGRNRTVLERDNDEYHHPSIPSVSPECWCPALPHLHPSDPNLHSCSEHCCQNCQTRAPLLHLHGKPSA</sequence>
<proteinExistence type="predicted"/>
<dbReference type="InterPro" id="IPR011993">
    <property type="entry name" value="PH-like_dom_sf"/>
</dbReference>
<dbReference type="Pfam" id="PF09380">
    <property type="entry name" value="FERM_C"/>
    <property type="match status" value="1"/>
</dbReference>
<dbReference type="InterPro" id="IPR018980">
    <property type="entry name" value="FERM_PH-like_C"/>
</dbReference>
<keyword evidence="4" id="KW-0175">Coiled coil</keyword>
<dbReference type="Pfam" id="PF09379">
    <property type="entry name" value="FERM_N"/>
    <property type="match status" value="1"/>
</dbReference>
<dbReference type="CDD" id="cd14473">
    <property type="entry name" value="FERM_B-lobe"/>
    <property type="match status" value="1"/>
</dbReference>
<dbReference type="InterPro" id="IPR011174">
    <property type="entry name" value="ERM"/>
</dbReference>
<dbReference type="PRINTS" id="PR00935">
    <property type="entry name" value="BAND41"/>
</dbReference>
<evidence type="ECO:0000259" key="6">
    <source>
        <dbReference type="PROSITE" id="PS50057"/>
    </source>
</evidence>
<feature type="compositionally biased region" description="Polar residues" evidence="5">
    <location>
        <begin position="347"/>
        <end position="366"/>
    </location>
</feature>
<feature type="region of interest" description="Disordered" evidence="5">
    <location>
        <begin position="324"/>
        <end position="377"/>
    </location>
</feature>
<dbReference type="SUPFAM" id="SSF54236">
    <property type="entry name" value="Ubiquitin-like"/>
    <property type="match status" value="1"/>
</dbReference>
<gene>
    <name evidence="7" type="ORF">CRM22_003140</name>
</gene>
<dbReference type="SMART" id="SM01196">
    <property type="entry name" value="FERM_C"/>
    <property type="match status" value="1"/>
</dbReference>
<keyword evidence="8" id="KW-1185">Reference proteome</keyword>
<dbReference type="Proteomes" id="UP000308267">
    <property type="component" value="Unassembled WGS sequence"/>
</dbReference>
<dbReference type="EMBL" id="SJOL01005306">
    <property type="protein sequence ID" value="TGZ70546.1"/>
    <property type="molecule type" value="Genomic_DNA"/>
</dbReference>
<dbReference type="Pfam" id="PF00373">
    <property type="entry name" value="FERM_M"/>
    <property type="match status" value="1"/>
</dbReference>
<evidence type="ECO:0000256" key="5">
    <source>
        <dbReference type="SAM" id="MobiDB-lite"/>
    </source>
</evidence>
<dbReference type="PROSITE" id="PS50057">
    <property type="entry name" value="FERM_3"/>
    <property type="match status" value="1"/>
</dbReference>
<reference evidence="7 8" key="1">
    <citation type="journal article" date="2019" name="BMC Genomics">
        <title>New insights from Opisthorchis felineus genome: update on genomics of the epidemiologically important liver flukes.</title>
        <authorList>
            <person name="Ershov N.I."/>
            <person name="Mordvinov V.A."/>
            <person name="Prokhortchouk E.B."/>
            <person name="Pakharukova M.Y."/>
            <person name="Gunbin K.V."/>
            <person name="Ustyantsev K."/>
            <person name="Genaev M.A."/>
            <person name="Blinov A.G."/>
            <person name="Mazur A."/>
            <person name="Boulygina E."/>
            <person name="Tsygankova S."/>
            <person name="Khrameeva E."/>
            <person name="Chekanov N."/>
            <person name="Fan G."/>
            <person name="Xiao A."/>
            <person name="Zhang H."/>
            <person name="Xu X."/>
            <person name="Yang H."/>
            <person name="Solovyev V."/>
            <person name="Lee S.M."/>
            <person name="Liu X."/>
            <person name="Afonnikov D.A."/>
            <person name="Skryabin K.G."/>
        </authorList>
    </citation>
    <scope>NUCLEOTIDE SEQUENCE [LARGE SCALE GENOMIC DNA]</scope>
    <source>
        <strain evidence="7">AK-0245</strain>
        <tissue evidence="7">Whole organism</tissue>
    </source>
</reference>
<dbReference type="Gene3D" id="3.10.20.90">
    <property type="entry name" value="Phosphatidylinositol 3-kinase Catalytic Subunit, Chain A, domain 1"/>
    <property type="match status" value="1"/>
</dbReference>
<dbReference type="InterPro" id="IPR018979">
    <property type="entry name" value="FERM_N"/>
</dbReference>
<feature type="coiled-coil region" evidence="4">
    <location>
        <begin position="566"/>
        <end position="617"/>
    </location>
</feature>
<accession>A0A4V3SG19</accession>
<dbReference type="STRING" id="147828.A0A4V3SG19"/>
<dbReference type="PANTHER" id="PTHR23281">
    <property type="entry name" value="MERLIN/MOESIN/EZRIN/RADIXIN"/>
    <property type="match status" value="1"/>
</dbReference>
<dbReference type="SUPFAM" id="SSF50729">
    <property type="entry name" value="PH domain-like"/>
    <property type="match status" value="1"/>
</dbReference>
<keyword evidence="2" id="KW-1003">Cell membrane</keyword>
<evidence type="ECO:0000256" key="2">
    <source>
        <dbReference type="ARBA" id="ARBA00022475"/>
    </source>
</evidence>
<feature type="compositionally biased region" description="Basic and acidic residues" evidence="5">
    <location>
        <begin position="657"/>
        <end position="668"/>
    </location>
</feature>